<organism evidence="2 3">
    <name type="scientific">Armillaria novae-zelandiae</name>
    <dbReference type="NCBI Taxonomy" id="153914"/>
    <lineage>
        <taxon>Eukaryota</taxon>
        <taxon>Fungi</taxon>
        <taxon>Dikarya</taxon>
        <taxon>Basidiomycota</taxon>
        <taxon>Agaricomycotina</taxon>
        <taxon>Agaricomycetes</taxon>
        <taxon>Agaricomycetidae</taxon>
        <taxon>Agaricales</taxon>
        <taxon>Marasmiineae</taxon>
        <taxon>Physalacriaceae</taxon>
        <taxon>Armillaria</taxon>
    </lineage>
</organism>
<proteinExistence type="predicted"/>
<keyword evidence="3" id="KW-1185">Reference proteome</keyword>
<name>A0AA39PH02_9AGAR</name>
<keyword evidence="1" id="KW-0812">Transmembrane</keyword>
<feature type="transmembrane region" description="Helical" evidence="1">
    <location>
        <begin position="440"/>
        <end position="463"/>
    </location>
</feature>
<protein>
    <recommendedName>
        <fullName evidence="4">WW domain-containing protein</fullName>
    </recommendedName>
</protein>
<reference evidence="2" key="1">
    <citation type="submission" date="2023-06" db="EMBL/GenBank/DDBJ databases">
        <authorList>
            <consortium name="Lawrence Berkeley National Laboratory"/>
            <person name="Ahrendt S."/>
            <person name="Sahu N."/>
            <person name="Indic B."/>
            <person name="Wong-Bajracharya J."/>
            <person name="Merenyi Z."/>
            <person name="Ke H.-M."/>
            <person name="Monk M."/>
            <person name="Kocsube S."/>
            <person name="Drula E."/>
            <person name="Lipzen A."/>
            <person name="Balint B."/>
            <person name="Henrissat B."/>
            <person name="Andreopoulos B."/>
            <person name="Martin F.M."/>
            <person name="Harder C.B."/>
            <person name="Rigling D."/>
            <person name="Ford K.L."/>
            <person name="Foster G.D."/>
            <person name="Pangilinan J."/>
            <person name="Papanicolaou A."/>
            <person name="Barry K."/>
            <person name="LaButti K."/>
            <person name="Viragh M."/>
            <person name="Koriabine M."/>
            <person name="Yan M."/>
            <person name="Riley R."/>
            <person name="Champramary S."/>
            <person name="Plett K.L."/>
            <person name="Tsai I.J."/>
            <person name="Slot J."/>
            <person name="Sipos G."/>
            <person name="Plett J."/>
            <person name="Nagy L.G."/>
            <person name="Grigoriev I.V."/>
        </authorList>
    </citation>
    <scope>NUCLEOTIDE SEQUENCE</scope>
    <source>
        <strain evidence="2">ICMP 16352</strain>
    </source>
</reference>
<dbReference type="CDD" id="cd00201">
    <property type="entry name" value="WW"/>
    <property type="match status" value="1"/>
</dbReference>
<dbReference type="EMBL" id="JAUEPR010000006">
    <property type="protein sequence ID" value="KAK0484067.1"/>
    <property type="molecule type" value="Genomic_DNA"/>
</dbReference>
<evidence type="ECO:0000313" key="2">
    <source>
        <dbReference type="EMBL" id="KAK0484067.1"/>
    </source>
</evidence>
<sequence>MQTDFNTYISPQTGEEEVLPVGWTKHTHSDGKPYFYHDHDKIITEEWLYESVIAEKVTRYISILNDAMSKRAERFGRLKSWHLFIEIAEDGVPAWEGDNGFRCRYYFVDHDAEVIFWLSECILDDYLLELRGEMSGDLIRRYLQRQYWNHLYYFSDLHQLTDAQWKLVRKYILLAETDVIMSETSTVTISIDKLKSMSKIIIEAESKISHSISSVAINRAHISELCISEIAAAFMMALLHDQIHNYHGQRDARTSRDESVYGYNFHNEKRTILFMTMNLLLFYAPIKHYTSLNKVWVDRLISRGPWQRLIEQITDKWQQHSILATVLLAVNMAFLAIPSVDEMGAGQRHRFVTQLLCYLSVTSSMATIILGLILTNHHNSLKHADVADVTYFLERHWQDFIGFERLSIMYSTPYALLMWSMVSFLASFLSMCLESSNPVLLVFMAFVFLLGTALYMWCIYLFWDGSAEWIQQCLESGPGSLARLKAELRSILSHDNIRQFRDRFRRAVFRPTEPILPTTSGGAV</sequence>
<keyword evidence="1" id="KW-0472">Membrane</keyword>
<evidence type="ECO:0000313" key="3">
    <source>
        <dbReference type="Proteomes" id="UP001175227"/>
    </source>
</evidence>
<gene>
    <name evidence="2" type="ORF">IW261DRAFT_997278</name>
</gene>
<comment type="caution">
    <text evidence="2">The sequence shown here is derived from an EMBL/GenBank/DDBJ whole genome shotgun (WGS) entry which is preliminary data.</text>
</comment>
<evidence type="ECO:0008006" key="4">
    <source>
        <dbReference type="Google" id="ProtNLM"/>
    </source>
</evidence>
<feature type="transmembrane region" description="Helical" evidence="1">
    <location>
        <begin position="414"/>
        <end position="433"/>
    </location>
</feature>
<accession>A0AA39PH02</accession>
<dbReference type="Proteomes" id="UP001175227">
    <property type="component" value="Unassembled WGS sequence"/>
</dbReference>
<keyword evidence="1" id="KW-1133">Transmembrane helix</keyword>
<feature type="transmembrane region" description="Helical" evidence="1">
    <location>
        <begin position="352"/>
        <end position="374"/>
    </location>
</feature>
<dbReference type="AlphaFoldDB" id="A0AA39PH02"/>
<feature type="transmembrane region" description="Helical" evidence="1">
    <location>
        <begin position="322"/>
        <end position="340"/>
    </location>
</feature>
<evidence type="ECO:0000256" key="1">
    <source>
        <dbReference type="SAM" id="Phobius"/>
    </source>
</evidence>
<dbReference type="Gene3D" id="2.20.70.10">
    <property type="match status" value="1"/>
</dbReference>
<dbReference type="InterPro" id="IPR001202">
    <property type="entry name" value="WW_dom"/>
</dbReference>